<gene>
    <name evidence="9" type="primary">secF</name>
    <name evidence="11" type="ORF">A2982_01760</name>
</gene>
<evidence type="ECO:0000256" key="4">
    <source>
        <dbReference type="ARBA" id="ARBA00022692"/>
    </source>
</evidence>
<dbReference type="HAMAP" id="MF_01464_B">
    <property type="entry name" value="SecF_B"/>
    <property type="match status" value="1"/>
</dbReference>
<dbReference type="NCBIfam" id="TIGR00966">
    <property type="entry name" value="transloc_SecF"/>
    <property type="match status" value="1"/>
</dbReference>
<dbReference type="GO" id="GO:0015450">
    <property type="term" value="F:protein-transporting ATPase activity"/>
    <property type="evidence" value="ECO:0007669"/>
    <property type="project" value="InterPro"/>
</dbReference>
<feature type="transmembrane region" description="Helical" evidence="9">
    <location>
        <begin position="124"/>
        <end position="145"/>
    </location>
</feature>
<feature type="transmembrane region" description="Helical" evidence="9">
    <location>
        <begin position="157"/>
        <end position="178"/>
    </location>
</feature>
<dbReference type="InterPro" id="IPR022645">
    <property type="entry name" value="SecD/SecF_bac"/>
</dbReference>
<evidence type="ECO:0000313" key="12">
    <source>
        <dbReference type="Proteomes" id="UP000178771"/>
    </source>
</evidence>
<dbReference type="EMBL" id="MEVH01000005">
    <property type="protein sequence ID" value="OGC52192.1"/>
    <property type="molecule type" value="Genomic_DNA"/>
</dbReference>
<comment type="similarity">
    <text evidence="9">Belongs to the SecD/SecF family. SecF subfamily.</text>
</comment>
<dbReference type="PANTHER" id="PTHR30081:SF8">
    <property type="entry name" value="PROTEIN TRANSLOCASE SUBUNIT SECF"/>
    <property type="match status" value="1"/>
</dbReference>
<dbReference type="GO" id="GO:0043952">
    <property type="term" value="P:protein transport by the Sec complex"/>
    <property type="evidence" value="ECO:0007669"/>
    <property type="project" value="UniProtKB-UniRule"/>
</dbReference>
<feature type="transmembrane region" description="Helical" evidence="9">
    <location>
        <begin position="184"/>
        <end position="205"/>
    </location>
</feature>
<evidence type="ECO:0000256" key="9">
    <source>
        <dbReference type="HAMAP-Rule" id="MF_01464"/>
    </source>
</evidence>
<dbReference type="GO" id="GO:0006605">
    <property type="term" value="P:protein targeting"/>
    <property type="evidence" value="ECO:0007669"/>
    <property type="project" value="UniProtKB-UniRule"/>
</dbReference>
<feature type="transmembrane region" description="Helical" evidence="9">
    <location>
        <begin position="236"/>
        <end position="253"/>
    </location>
</feature>
<dbReference type="SUPFAM" id="SSF82866">
    <property type="entry name" value="Multidrug efflux transporter AcrB transmembrane domain"/>
    <property type="match status" value="1"/>
</dbReference>
<dbReference type="GO" id="GO:0005886">
    <property type="term" value="C:plasma membrane"/>
    <property type="evidence" value="ECO:0007669"/>
    <property type="project" value="UniProtKB-SubCell"/>
</dbReference>
<dbReference type="Proteomes" id="UP000178771">
    <property type="component" value="Unassembled WGS sequence"/>
</dbReference>
<keyword evidence="2 9" id="KW-0813">Transport</keyword>
<dbReference type="PRINTS" id="PR01755">
    <property type="entry name" value="SECFTRNLCASE"/>
</dbReference>
<comment type="caution">
    <text evidence="11">The sequence shown here is derived from an EMBL/GenBank/DDBJ whole genome shotgun (WGS) entry which is preliminary data.</text>
</comment>
<evidence type="ECO:0000256" key="3">
    <source>
        <dbReference type="ARBA" id="ARBA00022475"/>
    </source>
</evidence>
<keyword evidence="8 9" id="KW-0472">Membrane</keyword>
<evidence type="ECO:0000256" key="2">
    <source>
        <dbReference type="ARBA" id="ARBA00022448"/>
    </source>
</evidence>
<comment type="subcellular location">
    <subcellularLocation>
        <location evidence="1 9">Cell membrane</location>
        <topology evidence="1 9">Multi-pass membrane protein</topology>
    </subcellularLocation>
</comment>
<evidence type="ECO:0000256" key="5">
    <source>
        <dbReference type="ARBA" id="ARBA00022927"/>
    </source>
</evidence>
<sequence>MIRFMKYKWIYFLISGIFLSIGIASLALWGLKPSIDFTGGSLLEVQLSEDAGADADSIKISAEKIEGVAVGSVQSVRESNNYVLRMDPIDESKKNEVLSSLQPEFGDAVEVRFETVGPTLGRELLIKTAVAIVIASIFILAYVAYQFKDRIYGTAAILAMFHDTFILIGAFAVFGHFFKVEIDTLFVTAVLTTLSFSVHDTIVVFDRIRESLKRNRNAPFEDLINKAVTETLARSLNNSMTIVFMLTALVLLGGSTIKWFAVALLVGTITGTYSSTFTAAPLLLIFTKKFRRQK</sequence>
<proteinExistence type="inferred from homology"/>
<dbReference type="STRING" id="1802624.A2982_01760"/>
<dbReference type="InterPro" id="IPR048634">
    <property type="entry name" value="SecD_SecF_C"/>
</dbReference>
<dbReference type="InterPro" id="IPR022813">
    <property type="entry name" value="SecD/SecF_arch_bac"/>
</dbReference>
<reference evidence="11 12" key="1">
    <citation type="journal article" date="2016" name="Nat. Commun.">
        <title>Thousands of microbial genomes shed light on interconnected biogeochemical processes in an aquifer system.</title>
        <authorList>
            <person name="Anantharaman K."/>
            <person name="Brown C.T."/>
            <person name="Hug L.A."/>
            <person name="Sharon I."/>
            <person name="Castelle C.J."/>
            <person name="Probst A.J."/>
            <person name="Thomas B.C."/>
            <person name="Singh A."/>
            <person name="Wilkins M.J."/>
            <person name="Karaoz U."/>
            <person name="Brodie E.L."/>
            <person name="Williams K.H."/>
            <person name="Hubbard S.S."/>
            <person name="Banfield J.F."/>
        </authorList>
    </citation>
    <scope>NUCLEOTIDE SEQUENCE [LARGE SCALE GENOMIC DNA]</scope>
</reference>
<accession>A0A1F4V4Q1</accession>
<organism evidence="11 12">
    <name type="scientific">candidate division WWE3 bacterium RIFCSPLOWO2_01_FULL_39_13</name>
    <dbReference type="NCBI Taxonomy" id="1802624"/>
    <lineage>
        <taxon>Bacteria</taxon>
        <taxon>Katanobacteria</taxon>
    </lineage>
</organism>
<protein>
    <recommendedName>
        <fullName evidence="9">Protein-export membrane protein SecF</fullName>
    </recommendedName>
</protein>
<evidence type="ECO:0000259" key="10">
    <source>
        <dbReference type="Pfam" id="PF02355"/>
    </source>
</evidence>
<evidence type="ECO:0000256" key="1">
    <source>
        <dbReference type="ARBA" id="ARBA00004651"/>
    </source>
</evidence>
<evidence type="ECO:0000256" key="7">
    <source>
        <dbReference type="ARBA" id="ARBA00023010"/>
    </source>
</evidence>
<dbReference type="Pfam" id="PF07549">
    <property type="entry name" value="Sec_GG"/>
    <property type="match status" value="1"/>
</dbReference>
<evidence type="ECO:0000256" key="8">
    <source>
        <dbReference type="ARBA" id="ARBA00023136"/>
    </source>
</evidence>
<feature type="transmembrane region" description="Helical" evidence="9">
    <location>
        <begin position="9"/>
        <end position="31"/>
    </location>
</feature>
<keyword evidence="6 9" id="KW-1133">Transmembrane helix</keyword>
<evidence type="ECO:0000313" key="11">
    <source>
        <dbReference type="EMBL" id="OGC52192.1"/>
    </source>
</evidence>
<comment type="subunit">
    <text evidence="9">Forms a complex with SecD. Part of the essential Sec protein translocation apparatus which comprises SecA, SecYEG and auxiliary proteins SecDF. Other proteins may also be involved.</text>
</comment>
<keyword evidence="3 9" id="KW-1003">Cell membrane</keyword>
<dbReference type="AlphaFoldDB" id="A0A1F4V4Q1"/>
<name>A0A1F4V4Q1_UNCKA</name>
<evidence type="ECO:0000256" key="6">
    <source>
        <dbReference type="ARBA" id="ARBA00022989"/>
    </source>
</evidence>
<comment type="function">
    <text evidence="9">Part of the Sec protein translocase complex. Interacts with the SecYEG preprotein conducting channel. SecDF uses the proton motive force (PMF) to complete protein translocation after the ATP-dependent function of SecA.</text>
</comment>
<dbReference type="PANTHER" id="PTHR30081">
    <property type="entry name" value="PROTEIN-EXPORT MEMBRANE PROTEIN SEC"/>
    <property type="match status" value="1"/>
</dbReference>
<dbReference type="InterPro" id="IPR005665">
    <property type="entry name" value="SecF_bac"/>
</dbReference>
<dbReference type="Pfam" id="PF02355">
    <property type="entry name" value="SecD_SecF_C"/>
    <property type="match status" value="1"/>
</dbReference>
<dbReference type="Gene3D" id="1.20.1640.10">
    <property type="entry name" value="Multidrug efflux transporter AcrB transmembrane domain"/>
    <property type="match status" value="1"/>
</dbReference>
<keyword evidence="5 9" id="KW-0653">Protein transport</keyword>
<feature type="transmembrane region" description="Helical" evidence="9">
    <location>
        <begin position="259"/>
        <end position="286"/>
    </location>
</feature>
<feature type="domain" description="Protein export membrane protein SecD/SecF C-terminal" evidence="10">
    <location>
        <begin position="104"/>
        <end position="288"/>
    </location>
</feature>
<dbReference type="GO" id="GO:0065002">
    <property type="term" value="P:intracellular protein transmembrane transport"/>
    <property type="evidence" value="ECO:0007669"/>
    <property type="project" value="UniProtKB-UniRule"/>
</dbReference>
<keyword evidence="4 9" id="KW-0812">Transmembrane</keyword>
<keyword evidence="7 9" id="KW-0811">Translocation</keyword>
<dbReference type="InterPro" id="IPR022646">
    <property type="entry name" value="SecD/SecF_CS"/>
</dbReference>